<dbReference type="GO" id="GO:0019900">
    <property type="term" value="F:kinase binding"/>
    <property type="evidence" value="ECO:0007669"/>
    <property type="project" value="Ensembl"/>
</dbReference>
<keyword evidence="4" id="KW-1185">Reference proteome</keyword>
<dbReference type="PROSITE" id="PS50835">
    <property type="entry name" value="IG_LIKE"/>
    <property type="match status" value="1"/>
</dbReference>
<organism evidence="3 4">
    <name type="scientific">Loxodonta africana</name>
    <name type="common">African elephant</name>
    <dbReference type="NCBI Taxonomy" id="9785"/>
    <lineage>
        <taxon>Eukaryota</taxon>
        <taxon>Metazoa</taxon>
        <taxon>Chordata</taxon>
        <taxon>Craniata</taxon>
        <taxon>Vertebrata</taxon>
        <taxon>Euteleostomi</taxon>
        <taxon>Mammalia</taxon>
        <taxon>Eutheria</taxon>
        <taxon>Afrotheria</taxon>
        <taxon>Proboscidea</taxon>
        <taxon>Elephantidae</taxon>
        <taxon>Loxodonta</taxon>
    </lineage>
</organism>
<dbReference type="GO" id="GO:0032397">
    <property type="term" value="F:activating MHC class I receptor activity"/>
    <property type="evidence" value="ECO:0007669"/>
    <property type="project" value="Ensembl"/>
</dbReference>
<dbReference type="GO" id="GO:0050829">
    <property type="term" value="P:defense response to Gram-negative bacterium"/>
    <property type="evidence" value="ECO:0007669"/>
    <property type="project" value="Ensembl"/>
</dbReference>
<reference evidence="3" key="3">
    <citation type="submission" date="2025-09" db="UniProtKB">
        <authorList>
            <consortium name="Ensembl"/>
        </authorList>
    </citation>
    <scope>IDENTIFICATION</scope>
    <source>
        <strain evidence="3">Isolate ISIS603380</strain>
    </source>
</reference>
<dbReference type="GO" id="GO:0005886">
    <property type="term" value="C:plasma membrane"/>
    <property type="evidence" value="ECO:0007669"/>
    <property type="project" value="Ensembl"/>
</dbReference>
<dbReference type="GO" id="GO:0032394">
    <property type="term" value="F:MHC class Ib receptor activity"/>
    <property type="evidence" value="ECO:0007669"/>
    <property type="project" value="Ensembl"/>
</dbReference>
<dbReference type="InterPro" id="IPR036179">
    <property type="entry name" value="Ig-like_dom_sf"/>
</dbReference>
<dbReference type="PANTHER" id="PTHR15425">
    <property type="entry name" value="CD160 ANTIGEN"/>
    <property type="match status" value="1"/>
</dbReference>
<dbReference type="Ensembl" id="ENSLAFT00000008332.4">
    <property type="protein sequence ID" value="ENSLAFP00000006987.4"/>
    <property type="gene ID" value="ENSLAFG00000008333.4"/>
</dbReference>
<dbReference type="CDD" id="cd21392">
    <property type="entry name" value="IgC2_CD160"/>
    <property type="match status" value="1"/>
</dbReference>
<evidence type="ECO:0000259" key="2">
    <source>
        <dbReference type="PROSITE" id="PS50835"/>
    </source>
</evidence>
<feature type="domain" description="Ig-like" evidence="2">
    <location>
        <begin position="26"/>
        <end position="125"/>
    </location>
</feature>
<dbReference type="GO" id="GO:0002857">
    <property type="term" value="P:positive regulation of natural killer cell mediated immune response to tumor cell"/>
    <property type="evidence" value="ECO:0007669"/>
    <property type="project" value="Ensembl"/>
</dbReference>
<dbReference type="GO" id="GO:0050860">
    <property type="term" value="P:negative regulation of T cell receptor signaling pathway"/>
    <property type="evidence" value="ECO:0007669"/>
    <property type="project" value="Ensembl"/>
</dbReference>
<dbReference type="PANTHER" id="PTHR15425:SF0">
    <property type="entry name" value="CD160 ANTIGEN"/>
    <property type="match status" value="1"/>
</dbReference>
<dbReference type="AlphaFoldDB" id="G3T1M0"/>
<protein>
    <submittedName>
        <fullName evidence="3">CD160 molecule</fullName>
    </submittedName>
</protein>
<proteinExistence type="predicted"/>
<dbReference type="InterPro" id="IPR003599">
    <property type="entry name" value="Ig_sub"/>
</dbReference>
<dbReference type="InterPro" id="IPR007110">
    <property type="entry name" value="Ig-like_dom"/>
</dbReference>
<dbReference type="GeneTree" id="ENSGT00390000007258"/>
<dbReference type="InterPro" id="IPR042385">
    <property type="entry name" value="CD160"/>
</dbReference>
<dbReference type="GO" id="GO:0031295">
    <property type="term" value="P:T cell costimulation"/>
    <property type="evidence" value="ECO:0007669"/>
    <property type="project" value="Ensembl"/>
</dbReference>
<name>G3T1M0_LOXAF</name>
<dbReference type="GO" id="GO:0002729">
    <property type="term" value="P:positive regulation of natural killer cell cytokine production"/>
    <property type="evidence" value="ECO:0007669"/>
    <property type="project" value="Ensembl"/>
</dbReference>
<dbReference type="GO" id="GO:0016525">
    <property type="term" value="P:negative regulation of angiogenesis"/>
    <property type="evidence" value="ECO:0007669"/>
    <property type="project" value="Ensembl"/>
</dbReference>
<dbReference type="eggNOG" id="ENOG502RR8D">
    <property type="taxonomic scope" value="Eukaryota"/>
</dbReference>
<reference evidence="3" key="2">
    <citation type="submission" date="2025-08" db="UniProtKB">
        <authorList>
            <consortium name="Ensembl"/>
        </authorList>
    </citation>
    <scope>IDENTIFICATION</scope>
    <source>
        <strain evidence="3">Isolate ISIS603380</strain>
    </source>
</reference>
<dbReference type="InterPro" id="IPR013783">
    <property type="entry name" value="Ig-like_fold"/>
</dbReference>
<dbReference type="GO" id="GO:0032729">
    <property type="term" value="P:positive regulation of type II interferon production"/>
    <property type="evidence" value="ECO:0007669"/>
    <property type="project" value="Ensembl"/>
</dbReference>
<feature type="signal peptide" evidence="1">
    <location>
        <begin position="1"/>
        <end position="29"/>
    </location>
</feature>
<dbReference type="GO" id="GO:2000353">
    <property type="term" value="P:positive regulation of endothelial cell apoptotic process"/>
    <property type="evidence" value="ECO:0007669"/>
    <property type="project" value="Ensembl"/>
</dbReference>
<dbReference type="GO" id="GO:0005102">
    <property type="term" value="F:signaling receptor binding"/>
    <property type="evidence" value="ECO:0007669"/>
    <property type="project" value="Ensembl"/>
</dbReference>
<gene>
    <name evidence="3" type="primary">CD160</name>
</gene>
<dbReference type="Gene3D" id="2.60.40.10">
    <property type="entry name" value="Immunoglobulins"/>
    <property type="match status" value="1"/>
</dbReference>
<dbReference type="SUPFAM" id="SSF48726">
    <property type="entry name" value="Immunoglobulin"/>
    <property type="match status" value="1"/>
</dbReference>
<sequence length="187" mass="20805">MCKTLTALGRGCFALAILLATVDIQPGGSIHISGSISQKGKQLNLTCTVWHKKEEAEGFVVFLCKDRIRDCSPETSLQQLRLKPDPRTDDVSERSSQLVFTINQVTPLDKGTYQCCARSQKPNIHLQGHFFSILVTETGNYTVTGLKQRQHPEFSHREGVPSSGFLQEKAWVMLVTSLVTLKGMSKR</sequence>
<dbReference type="GO" id="GO:0002385">
    <property type="term" value="P:mucosal immune response"/>
    <property type="evidence" value="ECO:0007669"/>
    <property type="project" value="Ensembl"/>
</dbReference>
<dbReference type="Proteomes" id="UP000007646">
    <property type="component" value="Unassembled WGS sequence"/>
</dbReference>
<evidence type="ECO:0000313" key="4">
    <source>
        <dbReference type="Proteomes" id="UP000007646"/>
    </source>
</evidence>
<feature type="chain" id="PRO_5003454761" evidence="1">
    <location>
        <begin position="30"/>
        <end position="187"/>
    </location>
</feature>
<dbReference type="OMA" id="HLQGHFF"/>
<dbReference type="FunCoup" id="G3T1M0">
    <property type="interactions" value="1"/>
</dbReference>
<dbReference type="HOGENOM" id="CLU_103393_0_0_1"/>
<dbReference type="STRING" id="9785.ENSLAFP00000006987"/>
<reference evidence="3 4" key="1">
    <citation type="submission" date="2009-06" db="EMBL/GenBank/DDBJ databases">
        <title>The Genome Sequence of Loxodonta africana (African elephant).</title>
        <authorList>
            <person name="Di Palma F."/>
            <person name="Heiman D."/>
            <person name="Young S."/>
            <person name="Johnson J."/>
            <person name="Lander E.S."/>
            <person name="Lindblad-Toh K."/>
        </authorList>
    </citation>
    <scope>NUCLEOTIDE SEQUENCE [LARGE SCALE GENOMIC DNA]</scope>
    <source>
        <strain evidence="3 4">Isolate ISIS603380</strain>
    </source>
</reference>
<accession>G3T1M0</accession>
<dbReference type="GO" id="GO:1900280">
    <property type="term" value="P:negative regulation of CD4-positive, alpha-beta T cell costimulation"/>
    <property type="evidence" value="ECO:0007669"/>
    <property type="project" value="Ensembl"/>
</dbReference>
<keyword evidence="1" id="KW-0732">Signal</keyword>
<dbReference type="GO" id="GO:0045954">
    <property type="term" value="P:positive regulation of natural killer cell mediated cytotoxicity"/>
    <property type="evidence" value="ECO:0007669"/>
    <property type="project" value="Ensembl"/>
</dbReference>
<dbReference type="SMART" id="SM00409">
    <property type="entry name" value="IG"/>
    <property type="match status" value="1"/>
</dbReference>
<dbReference type="InParanoid" id="G3T1M0"/>
<dbReference type="GO" id="GO:0043491">
    <property type="term" value="P:phosphatidylinositol 3-kinase/protein kinase B signal transduction"/>
    <property type="evidence" value="ECO:0007669"/>
    <property type="project" value="Ensembl"/>
</dbReference>
<dbReference type="GO" id="GO:1905675">
    <property type="term" value="P:negative regulation of adaptive immune memory response"/>
    <property type="evidence" value="ECO:0007669"/>
    <property type="project" value="Ensembl"/>
</dbReference>
<evidence type="ECO:0000256" key="1">
    <source>
        <dbReference type="SAM" id="SignalP"/>
    </source>
</evidence>
<evidence type="ECO:0000313" key="3">
    <source>
        <dbReference type="Ensembl" id="ENSLAFP00000006987.4"/>
    </source>
</evidence>
<dbReference type="GO" id="GO:0023024">
    <property type="term" value="F:MHC class I protein complex binding"/>
    <property type="evidence" value="ECO:0007669"/>
    <property type="project" value="Ensembl"/>
</dbReference>